<dbReference type="AlphaFoldDB" id="A0A520MEQ1"/>
<dbReference type="Pfam" id="PF01865">
    <property type="entry name" value="PhoU_div"/>
    <property type="match status" value="1"/>
</dbReference>
<dbReference type="EMBL" id="SHBP01000009">
    <property type="protein sequence ID" value="RZO19661.1"/>
    <property type="molecule type" value="Genomic_DNA"/>
</dbReference>
<dbReference type="Proteomes" id="UP000315889">
    <property type="component" value="Unassembled WGS sequence"/>
</dbReference>
<accession>A0A520MEQ1</accession>
<comment type="caution">
    <text evidence="3">The sequence shown here is derived from an EMBL/GenBank/DDBJ whole genome shotgun (WGS) entry which is preliminary data.</text>
</comment>
<proteinExistence type="inferred from homology"/>
<protein>
    <submittedName>
        <fullName evidence="3">TIGR00153 family protein</fullName>
    </submittedName>
</protein>
<dbReference type="NCBIfam" id="TIGR00153">
    <property type="entry name" value="TIGR00153 family protein"/>
    <property type="match status" value="1"/>
</dbReference>
<name>A0A520MEQ1_9GAMM</name>
<evidence type="ECO:0000313" key="3">
    <source>
        <dbReference type="EMBL" id="RZO19661.1"/>
    </source>
</evidence>
<keyword evidence="2" id="KW-0175">Coiled coil</keyword>
<comment type="similarity">
    <text evidence="1">Belongs to the UPF0111 family.</text>
</comment>
<evidence type="ECO:0000256" key="1">
    <source>
        <dbReference type="ARBA" id="ARBA00008591"/>
    </source>
</evidence>
<sequence length="226" mass="25395">MDFSNSISNLFGKSPIKPLQEHMALVVTCASHLEPFFEAVIANKWSEAGGIFDTITDDENQADDLKKQFRLNMPKSLFMPVSRGDLLGILAQQDNIANTAKDVCGIVLGRQMDIPSSLQADFIAYVKSAIETCEKARKAIDELDELLETGFTGQEVKFVKKLIRDLDAQEQKVDKRERKLRHRLFKMEEDIPPVHVMFLYNVIDNIGAIADTAEQVGNQLELLLAK</sequence>
<dbReference type="Gene3D" id="1.20.58.220">
    <property type="entry name" value="Phosphate transport system protein phou homolog 2, domain 2"/>
    <property type="match status" value="1"/>
</dbReference>
<reference evidence="3 4" key="1">
    <citation type="submission" date="2019-02" db="EMBL/GenBank/DDBJ databases">
        <title>Prokaryotic population dynamics and viral predation in marine succession experiment using metagenomics: the confinement effect.</title>
        <authorList>
            <person name="Haro-Moreno J.M."/>
            <person name="Rodriguez-Valera F."/>
            <person name="Lopez-Perez M."/>
        </authorList>
    </citation>
    <scope>NUCLEOTIDE SEQUENCE [LARGE SCALE GENOMIC DNA]</scope>
    <source>
        <strain evidence="3">MED-G170</strain>
    </source>
</reference>
<gene>
    <name evidence="3" type="ORF">EVB03_07075</name>
</gene>
<organism evidence="3 4">
    <name type="scientific">SAR92 clade bacterium</name>
    <dbReference type="NCBI Taxonomy" id="2315479"/>
    <lineage>
        <taxon>Bacteria</taxon>
        <taxon>Pseudomonadati</taxon>
        <taxon>Pseudomonadota</taxon>
        <taxon>Gammaproteobacteria</taxon>
        <taxon>Cellvibrionales</taxon>
        <taxon>Porticoccaceae</taxon>
        <taxon>SAR92 clade</taxon>
    </lineage>
</organism>
<evidence type="ECO:0000256" key="2">
    <source>
        <dbReference type="SAM" id="Coils"/>
    </source>
</evidence>
<evidence type="ECO:0000313" key="4">
    <source>
        <dbReference type="Proteomes" id="UP000315889"/>
    </source>
</evidence>
<dbReference type="PANTHER" id="PTHR36536:SF3">
    <property type="entry name" value="UPF0111 PROTEIN HI_1603"/>
    <property type="match status" value="1"/>
</dbReference>
<feature type="coiled-coil region" evidence="2">
    <location>
        <begin position="126"/>
        <end position="179"/>
    </location>
</feature>
<dbReference type="PANTHER" id="PTHR36536">
    <property type="entry name" value="UPF0111 PROTEIN HI_1603"/>
    <property type="match status" value="1"/>
</dbReference>
<dbReference type="InterPro" id="IPR002727">
    <property type="entry name" value="DUF47"/>
</dbReference>
<dbReference type="SUPFAM" id="SSF109755">
    <property type="entry name" value="PhoU-like"/>
    <property type="match status" value="1"/>
</dbReference>
<dbReference type="InterPro" id="IPR038078">
    <property type="entry name" value="PhoU-like_sf"/>
</dbReference>
<dbReference type="InterPro" id="IPR018445">
    <property type="entry name" value="Put_Phosphate_transp_reg"/>
</dbReference>